<dbReference type="InterPro" id="IPR003615">
    <property type="entry name" value="HNH_nuc"/>
</dbReference>
<feature type="compositionally biased region" description="Basic and acidic residues" evidence="1">
    <location>
        <begin position="294"/>
        <end position="304"/>
    </location>
</feature>
<dbReference type="HOGENOM" id="CLU_621235_0_0_1"/>
<proteinExistence type="predicted"/>
<dbReference type="VEuPathDB" id="FungiDB:LEMA_P119050.1"/>
<evidence type="ECO:0000313" key="3">
    <source>
        <dbReference type="EMBL" id="CBX90018.1"/>
    </source>
</evidence>
<feature type="region of interest" description="Disordered" evidence="1">
    <location>
        <begin position="1"/>
        <end position="50"/>
    </location>
</feature>
<reference evidence="4" key="1">
    <citation type="journal article" date="2011" name="Nat. Commun.">
        <title>Effector diversification within compartments of the Leptosphaeria maculans genome affected by Repeat-Induced Point mutations.</title>
        <authorList>
            <person name="Rouxel T."/>
            <person name="Grandaubert J."/>
            <person name="Hane J.K."/>
            <person name="Hoede C."/>
            <person name="van de Wouw A.P."/>
            <person name="Couloux A."/>
            <person name="Dominguez V."/>
            <person name="Anthouard V."/>
            <person name="Bally P."/>
            <person name="Bourras S."/>
            <person name="Cozijnsen A.J."/>
            <person name="Ciuffetti L.M."/>
            <person name="Degrave A."/>
            <person name="Dilmaghani A."/>
            <person name="Duret L."/>
            <person name="Fudal I."/>
            <person name="Goodwin S.B."/>
            <person name="Gout L."/>
            <person name="Glaser N."/>
            <person name="Linglin J."/>
            <person name="Kema G.H.J."/>
            <person name="Lapalu N."/>
            <person name="Lawrence C.B."/>
            <person name="May K."/>
            <person name="Meyer M."/>
            <person name="Ollivier B."/>
            <person name="Poulain J."/>
            <person name="Schoch C.L."/>
            <person name="Simon A."/>
            <person name="Spatafora J.W."/>
            <person name="Stachowiak A."/>
            <person name="Turgeon B.G."/>
            <person name="Tyler B.M."/>
            <person name="Vincent D."/>
            <person name="Weissenbach J."/>
            <person name="Amselem J."/>
            <person name="Quesneville H."/>
            <person name="Oliver R.P."/>
            <person name="Wincker P."/>
            <person name="Balesdent M.-H."/>
            <person name="Howlett B.J."/>
        </authorList>
    </citation>
    <scope>NUCLEOTIDE SEQUENCE [LARGE SCALE GENOMIC DNA]</scope>
    <source>
        <strain evidence="4">JN3 / isolate v23.1.3 / race Av1-4-5-6-7-8</strain>
    </source>
</reference>
<protein>
    <submittedName>
        <fullName evidence="3">Predicted protein</fullName>
    </submittedName>
</protein>
<feature type="compositionally biased region" description="Polar residues" evidence="1">
    <location>
        <begin position="349"/>
        <end position="359"/>
    </location>
</feature>
<accession>E4ZT76</accession>
<dbReference type="EMBL" id="FP929124">
    <property type="protein sequence ID" value="CBX90018.1"/>
    <property type="molecule type" value="Genomic_DNA"/>
</dbReference>
<dbReference type="AlphaFoldDB" id="E4ZT76"/>
<dbReference type="eggNOG" id="ENOG502S8IX">
    <property type="taxonomic scope" value="Eukaryota"/>
</dbReference>
<evidence type="ECO:0000259" key="2">
    <source>
        <dbReference type="Pfam" id="PF13391"/>
    </source>
</evidence>
<feature type="region of interest" description="Disordered" evidence="1">
    <location>
        <begin position="277"/>
        <end position="364"/>
    </location>
</feature>
<dbReference type="Pfam" id="PF13391">
    <property type="entry name" value="HNH_2"/>
    <property type="match status" value="1"/>
</dbReference>
<dbReference type="OrthoDB" id="5312137at2759"/>
<sequence length="441" mass="49403">MDSFIRPAPPKRTSSGARRRRLDDDVSIASSASNTNPAKRSRKSSSTGFGSTVRSQLNAIYPPGCWHCGATITEMAHVFAKADTAYAQCRDYGLVEVAHVDAAENALPLCPLCHSVFDRDPPLLLVVPHDLDYFCHMEDRWQRAFHKTPCLRPPLSAHYQDHCRQEHSALHSQTVSANQVHSQASITASEGLCGGLYDCFMVTDYLSSFEEEGARQRRLKHTRIWYGDPRAIIWRAKKKISSIPALPEHLDSVKAKILHLDSLYDKGNRQIRDHLERGLPLLHDQRPEDDDDSNNSRDPTRFSHLDPYSAQPPTTRTPQSPPDLESSRTNPPFSDIVTTSNTKTRKRQQLTPSTDTNTSSRKRLKCDPLPAGAAVSSINTQQIQPLWRWGGPMATTNQVIEYWKTMFAPAIVEQRIDGKVGAGMPREPSIVNIRHGLEGTM</sequence>
<gene>
    <name evidence="3" type="ORF">LEMA_P119050.1</name>
</gene>
<name>E4ZT76_LEPMJ</name>
<dbReference type="Proteomes" id="UP000002668">
    <property type="component" value="Genome"/>
</dbReference>
<evidence type="ECO:0000313" key="4">
    <source>
        <dbReference type="Proteomes" id="UP000002668"/>
    </source>
</evidence>
<evidence type="ECO:0000256" key="1">
    <source>
        <dbReference type="SAM" id="MobiDB-lite"/>
    </source>
</evidence>
<keyword evidence="4" id="KW-1185">Reference proteome</keyword>
<dbReference type="RefSeq" id="XP_003838050.1">
    <property type="nucleotide sequence ID" value="XM_003838002.1"/>
</dbReference>
<feature type="compositionally biased region" description="Polar residues" evidence="1">
    <location>
        <begin position="327"/>
        <end position="342"/>
    </location>
</feature>
<feature type="compositionally biased region" description="Polar residues" evidence="1">
    <location>
        <begin position="28"/>
        <end position="50"/>
    </location>
</feature>
<dbReference type="InParanoid" id="E4ZT76"/>
<organism evidence="4">
    <name type="scientific">Leptosphaeria maculans (strain JN3 / isolate v23.1.3 / race Av1-4-5-6-7-8)</name>
    <name type="common">Blackleg fungus</name>
    <name type="synonym">Phoma lingam</name>
    <dbReference type="NCBI Taxonomy" id="985895"/>
    <lineage>
        <taxon>Eukaryota</taxon>
        <taxon>Fungi</taxon>
        <taxon>Dikarya</taxon>
        <taxon>Ascomycota</taxon>
        <taxon>Pezizomycotina</taxon>
        <taxon>Dothideomycetes</taxon>
        <taxon>Pleosporomycetidae</taxon>
        <taxon>Pleosporales</taxon>
        <taxon>Pleosporineae</taxon>
        <taxon>Leptosphaeriaceae</taxon>
        <taxon>Plenodomus</taxon>
        <taxon>Plenodomus lingam/Leptosphaeria maculans species complex</taxon>
    </lineage>
</organism>
<dbReference type="OMA" id="CEARTRT"/>
<dbReference type="STRING" id="985895.E4ZT76"/>
<dbReference type="GeneID" id="13291216"/>
<feature type="domain" description="HNH nuclease" evidence="2">
    <location>
        <begin position="68"/>
        <end position="119"/>
    </location>
</feature>